<name>A0ABD0QHZ8_CIRMR</name>
<accession>A0ABD0QHZ8</accession>
<organism evidence="1 2">
    <name type="scientific">Cirrhinus mrigala</name>
    <name type="common">Mrigala</name>
    <dbReference type="NCBI Taxonomy" id="683832"/>
    <lineage>
        <taxon>Eukaryota</taxon>
        <taxon>Metazoa</taxon>
        <taxon>Chordata</taxon>
        <taxon>Craniata</taxon>
        <taxon>Vertebrata</taxon>
        <taxon>Euteleostomi</taxon>
        <taxon>Actinopterygii</taxon>
        <taxon>Neopterygii</taxon>
        <taxon>Teleostei</taxon>
        <taxon>Ostariophysi</taxon>
        <taxon>Cypriniformes</taxon>
        <taxon>Cyprinidae</taxon>
        <taxon>Labeoninae</taxon>
        <taxon>Labeonini</taxon>
        <taxon>Cirrhinus</taxon>
    </lineage>
</organism>
<dbReference type="EMBL" id="JAMKFB020000008">
    <property type="protein sequence ID" value="KAL0185844.1"/>
    <property type="molecule type" value="Genomic_DNA"/>
</dbReference>
<proteinExistence type="predicted"/>
<dbReference type="Proteomes" id="UP001529510">
    <property type="component" value="Unassembled WGS sequence"/>
</dbReference>
<dbReference type="AlphaFoldDB" id="A0ABD0QHZ8"/>
<evidence type="ECO:0000313" key="1">
    <source>
        <dbReference type="EMBL" id="KAL0185844.1"/>
    </source>
</evidence>
<gene>
    <name evidence="1" type="ORF">M9458_017514</name>
</gene>
<sequence>FIDFCFDQGGYTGLPFTSVEGIEEVEKRLLALNIQEEKSEMAFNHTLNLWRSQHIVSAINLFFIPQLLVYVETGK</sequence>
<protein>
    <submittedName>
        <fullName evidence="1">Uncharacterized protein</fullName>
    </submittedName>
</protein>
<feature type="non-terminal residue" evidence="1">
    <location>
        <position position="1"/>
    </location>
</feature>
<reference evidence="1 2" key="1">
    <citation type="submission" date="2024-05" db="EMBL/GenBank/DDBJ databases">
        <title>Genome sequencing and assembly of Indian major carp, Cirrhinus mrigala (Hamilton, 1822).</title>
        <authorList>
            <person name="Mohindra V."/>
            <person name="Chowdhury L.M."/>
            <person name="Lal K."/>
            <person name="Jena J.K."/>
        </authorList>
    </citation>
    <scope>NUCLEOTIDE SEQUENCE [LARGE SCALE GENOMIC DNA]</scope>
    <source>
        <strain evidence="1">CM1030</strain>
        <tissue evidence="1">Blood</tissue>
    </source>
</reference>
<evidence type="ECO:0000313" key="2">
    <source>
        <dbReference type="Proteomes" id="UP001529510"/>
    </source>
</evidence>
<keyword evidence="2" id="KW-1185">Reference proteome</keyword>
<comment type="caution">
    <text evidence="1">The sequence shown here is derived from an EMBL/GenBank/DDBJ whole genome shotgun (WGS) entry which is preliminary data.</text>
</comment>